<keyword evidence="3" id="KW-1185">Reference proteome</keyword>
<dbReference type="SUPFAM" id="SSF53756">
    <property type="entry name" value="UDP-Glycosyltransferase/glycogen phosphorylase"/>
    <property type="match status" value="1"/>
</dbReference>
<evidence type="ECO:0000259" key="1">
    <source>
        <dbReference type="Pfam" id="PF00534"/>
    </source>
</evidence>
<proteinExistence type="predicted"/>
<dbReference type="RefSeq" id="WP_057932734.1">
    <property type="nucleotide sequence ID" value="NZ_LMZQ01000007.1"/>
</dbReference>
<dbReference type="InterPro" id="IPR050194">
    <property type="entry name" value="Glycosyltransferase_grp1"/>
</dbReference>
<comment type="caution">
    <text evidence="2">The sequence shown here is derived from an EMBL/GenBank/DDBJ whole genome shotgun (WGS) entry which is preliminary data.</text>
</comment>
<organism evidence="2 3">
    <name type="scientific">Pedobacter ginsenosidimutans</name>
    <dbReference type="NCBI Taxonomy" id="687842"/>
    <lineage>
        <taxon>Bacteria</taxon>
        <taxon>Pseudomonadati</taxon>
        <taxon>Bacteroidota</taxon>
        <taxon>Sphingobacteriia</taxon>
        <taxon>Sphingobacteriales</taxon>
        <taxon>Sphingobacteriaceae</taxon>
        <taxon>Pedobacter</taxon>
    </lineage>
</organism>
<dbReference type="GO" id="GO:0016757">
    <property type="term" value="F:glycosyltransferase activity"/>
    <property type="evidence" value="ECO:0007669"/>
    <property type="project" value="InterPro"/>
</dbReference>
<dbReference type="AlphaFoldDB" id="A0A0T5VQC7"/>
<name>A0A0T5VQC7_9SPHI</name>
<gene>
    <name evidence="2" type="ORF">ASU31_12725</name>
</gene>
<dbReference type="OrthoDB" id="9790710at2"/>
<dbReference type="Pfam" id="PF00534">
    <property type="entry name" value="Glycos_transf_1"/>
    <property type="match status" value="1"/>
</dbReference>
<dbReference type="STRING" id="687842.ASU31_12725"/>
<feature type="domain" description="Glycosyl transferase family 1" evidence="1">
    <location>
        <begin position="201"/>
        <end position="363"/>
    </location>
</feature>
<reference evidence="2 3" key="1">
    <citation type="submission" date="2015-11" db="EMBL/GenBank/DDBJ databases">
        <title>Sequence of Pedobacter ginsenosidimutans.</title>
        <authorList>
            <person name="Carson E."/>
            <person name="Keyser V."/>
            <person name="Newman J."/>
            <person name="Miller J."/>
        </authorList>
    </citation>
    <scope>NUCLEOTIDE SEQUENCE [LARGE SCALE GENOMIC DNA]</scope>
    <source>
        <strain evidence="2 3">KACC 14530</strain>
    </source>
</reference>
<dbReference type="EMBL" id="LMZQ01000007">
    <property type="protein sequence ID" value="KRT15903.1"/>
    <property type="molecule type" value="Genomic_DNA"/>
</dbReference>
<dbReference type="InterPro" id="IPR001296">
    <property type="entry name" value="Glyco_trans_1"/>
</dbReference>
<dbReference type="Gene3D" id="3.40.50.2000">
    <property type="entry name" value="Glycogen Phosphorylase B"/>
    <property type="match status" value="2"/>
</dbReference>
<evidence type="ECO:0000313" key="2">
    <source>
        <dbReference type="EMBL" id="KRT15903.1"/>
    </source>
</evidence>
<dbReference type="Proteomes" id="UP000051950">
    <property type="component" value="Unassembled WGS sequence"/>
</dbReference>
<evidence type="ECO:0000313" key="3">
    <source>
        <dbReference type="Proteomes" id="UP000051950"/>
    </source>
</evidence>
<dbReference type="PANTHER" id="PTHR45947">
    <property type="entry name" value="SULFOQUINOVOSYL TRANSFERASE SQD2"/>
    <property type="match status" value="1"/>
</dbReference>
<accession>A0A0T5VQC7</accession>
<protein>
    <recommendedName>
        <fullName evidence="1">Glycosyl transferase family 1 domain-containing protein</fullName>
    </recommendedName>
</protein>
<sequence>MIKEKRLAVVLTHPVQYYSILFQQLAKSCVLEVFYTAGKEASEIKYDKGFQKEFKWDIPLLDGYNHSFLQNKAVTPDHSAFFGVKNIDLISSLEHFSPNAILFFGWSYHSHLKAMRYFTGKIPVWFRGDSTLLDHQNWFKKSLRWFLLTWIYSHVDKAFYVGTANKAYFKRYGLKDDQLVYAPHAIDNERFGANHQIEASNLRAELGIKRTDILILFAGKFEPKKNPLLLLRAFLVLSQQNTHLLFVGNGYLEKQLKEESQNSTHSDRIHFLNFQNQSQMPIIYQMSDIFCLPSEGPNETWGLAINEAMAAGRSVIASNAVGCSTDLIRDNYNGFCFRSTDLFDLKQKLTLLTENFIYKKFGKRSKNIIADWNYNQQVLVILNELNQK</sequence>
<dbReference type="CDD" id="cd03801">
    <property type="entry name" value="GT4_PimA-like"/>
    <property type="match status" value="1"/>
</dbReference>
<dbReference type="PANTHER" id="PTHR45947:SF3">
    <property type="entry name" value="SULFOQUINOVOSYL TRANSFERASE SQD2"/>
    <property type="match status" value="1"/>
</dbReference>